<protein>
    <recommendedName>
        <fullName evidence="4">DUF3886 domain-containing protein</fullName>
    </recommendedName>
</protein>
<evidence type="ECO:0008006" key="4">
    <source>
        <dbReference type="Google" id="ProtNLM"/>
    </source>
</evidence>
<keyword evidence="3" id="KW-1185">Reference proteome</keyword>
<organism evidence="2 3">
    <name type="scientific">Bhargavaea ullalensis</name>
    <dbReference type="NCBI Taxonomy" id="1265685"/>
    <lineage>
        <taxon>Bacteria</taxon>
        <taxon>Bacillati</taxon>
        <taxon>Bacillota</taxon>
        <taxon>Bacilli</taxon>
        <taxon>Bacillales</taxon>
        <taxon>Caryophanaceae</taxon>
        <taxon>Bhargavaea</taxon>
    </lineage>
</organism>
<reference evidence="2 3" key="1">
    <citation type="submission" date="2024-06" db="EMBL/GenBank/DDBJ databases">
        <title>Genomic Encyclopedia of Type Strains, Phase IV (KMG-IV): sequencing the most valuable type-strain genomes for metagenomic binning, comparative biology and taxonomic classification.</title>
        <authorList>
            <person name="Goeker M."/>
        </authorList>
    </citation>
    <scope>NUCLEOTIDE SEQUENCE [LARGE SCALE GENOMIC DNA]</scope>
    <source>
        <strain evidence="2 3">DSM 26128</strain>
    </source>
</reference>
<comment type="caution">
    <text evidence="2">The sequence shown here is derived from an EMBL/GenBank/DDBJ whole genome shotgun (WGS) entry which is preliminary data.</text>
</comment>
<sequence>MSRQKKARQPERDRSRDAEGRATVADGLGGDTLQKLMQAKKDLLASEQAEETRKKEEAAKARRDREKNMSFGELLDRYGYGDGRKKD</sequence>
<feature type="region of interest" description="Disordered" evidence="1">
    <location>
        <begin position="1"/>
        <end position="87"/>
    </location>
</feature>
<evidence type="ECO:0000256" key="1">
    <source>
        <dbReference type="SAM" id="MobiDB-lite"/>
    </source>
</evidence>
<dbReference type="Pfam" id="PF13025">
    <property type="entry name" value="DUF3886"/>
    <property type="match status" value="1"/>
</dbReference>
<dbReference type="EMBL" id="JBEPLW010000023">
    <property type="protein sequence ID" value="MET3576449.1"/>
    <property type="molecule type" value="Genomic_DNA"/>
</dbReference>
<dbReference type="Proteomes" id="UP001549099">
    <property type="component" value="Unassembled WGS sequence"/>
</dbReference>
<feature type="compositionally biased region" description="Basic and acidic residues" evidence="1">
    <location>
        <begin position="8"/>
        <end position="20"/>
    </location>
</feature>
<name>A0ABV2GDS5_9BACL</name>
<accession>A0ABV2GDS5</accession>
<proteinExistence type="predicted"/>
<evidence type="ECO:0000313" key="2">
    <source>
        <dbReference type="EMBL" id="MET3576449.1"/>
    </source>
</evidence>
<dbReference type="RefSeq" id="WP_354198506.1">
    <property type="nucleotide sequence ID" value="NZ_JBEPLW010000023.1"/>
</dbReference>
<evidence type="ECO:0000313" key="3">
    <source>
        <dbReference type="Proteomes" id="UP001549099"/>
    </source>
</evidence>
<dbReference type="InterPro" id="IPR024980">
    <property type="entry name" value="DUF3886"/>
</dbReference>
<feature type="compositionally biased region" description="Basic and acidic residues" evidence="1">
    <location>
        <begin position="39"/>
        <end position="68"/>
    </location>
</feature>
<gene>
    <name evidence="2" type="ORF">ABID49_002367</name>
</gene>